<proteinExistence type="predicted"/>
<dbReference type="AlphaFoldDB" id="A0A645DCJ7"/>
<reference evidence="1" key="1">
    <citation type="submission" date="2019-08" db="EMBL/GenBank/DDBJ databases">
        <authorList>
            <person name="Kucharzyk K."/>
            <person name="Murdoch R.W."/>
            <person name="Higgins S."/>
            <person name="Loffler F."/>
        </authorList>
    </citation>
    <scope>NUCLEOTIDE SEQUENCE</scope>
</reference>
<protein>
    <submittedName>
        <fullName evidence="1">Uncharacterized protein</fullName>
    </submittedName>
</protein>
<name>A0A645DCJ7_9ZZZZ</name>
<evidence type="ECO:0000313" key="1">
    <source>
        <dbReference type="EMBL" id="MPM87086.1"/>
    </source>
</evidence>
<dbReference type="EMBL" id="VSSQ01034986">
    <property type="protein sequence ID" value="MPM87086.1"/>
    <property type="molecule type" value="Genomic_DNA"/>
</dbReference>
<comment type="caution">
    <text evidence="1">The sequence shown here is derived from an EMBL/GenBank/DDBJ whole genome shotgun (WGS) entry which is preliminary data.</text>
</comment>
<organism evidence="1">
    <name type="scientific">bioreactor metagenome</name>
    <dbReference type="NCBI Taxonomy" id="1076179"/>
    <lineage>
        <taxon>unclassified sequences</taxon>
        <taxon>metagenomes</taxon>
        <taxon>ecological metagenomes</taxon>
    </lineage>
</organism>
<gene>
    <name evidence="1" type="ORF">SDC9_134179</name>
</gene>
<sequence>MGGYNESFLTNRWENFFDFDALESADEYGKYPEGEENEYQLPLPDKKSFYEEINLFITKHNAQFGTNDDLIESGNVLPSDVIIAEAPGKNKEIKLVDFIKEAIYYSFVPLTEVPVLYQHIKSKQTDDYMPVNKKQNIRVCHRYGRIERRCHDKGAYGDSRGQCGLYKLLLRK</sequence>
<accession>A0A645DCJ7</accession>